<organism evidence="6 7">
    <name type="scientific">Loigolactobacillus rennini DSM 20253</name>
    <dbReference type="NCBI Taxonomy" id="1423796"/>
    <lineage>
        <taxon>Bacteria</taxon>
        <taxon>Bacillati</taxon>
        <taxon>Bacillota</taxon>
        <taxon>Bacilli</taxon>
        <taxon>Lactobacillales</taxon>
        <taxon>Lactobacillaceae</taxon>
        <taxon>Loigolactobacillus</taxon>
    </lineage>
</organism>
<dbReference type="InterPro" id="IPR042081">
    <property type="entry name" value="RNA_2'-PTrans_C"/>
</dbReference>
<comment type="similarity">
    <text evidence="1 5">Belongs to the KptA/TPT1 family.</text>
</comment>
<dbReference type="InterPro" id="IPR042080">
    <property type="entry name" value="RNA_2'-PTrans_N"/>
</dbReference>
<accession>A0A0R2CUF2</accession>
<protein>
    <recommendedName>
        <fullName evidence="5">Probable RNA 2'-phosphotransferase</fullName>
        <ecNumber evidence="5">2.7.1.-</ecNumber>
    </recommendedName>
</protein>
<keyword evidence="3 5" id="KW-0520">NAD</keyword>
<dbReference type="GO" id="GO:0000215">
    <property type="term" value="F:tRNA 2'-phosphotransferase activity"/>
    <property type="evidence" value="ECO:0007669"/>
    <property type="project" value="TreeGrafter"/>
</dbReference>
<evidence type="ECO:0000256" key="1">
    <source>
        <dbReference type="ARBA" id="ARBA00009836"/>
    </source>
</evidence>
<evidence type="ECO:0000256" key="3">
    <source>
        <dbReference type="ARBA" id="ARBA00023027"/>
    </source>
</evidence>
<evidence type="ECO:0000313" key="6">
    <source>
        <dbReference type="EMBL" id="KRM95425.1"/>
    </source>
</evidence>
<dbReference type="EC" id="2.7.1.-" evidence="5"/>
<evidence type="ECO:0000256" key="4">
    <source>
        <dbReference type="ARBA" id="ARBA00025212"/>
    </source>
</evidence>
<dbReference type="RefSeq" id="WP_057874433.1">
    <property type="nucleotide sequence ID" value="NZ_AYYI01000068.1"/>
</dbReference>
<evidence type="ECO:0000256" key="5">
    <source>
        <dbReference type="HAMAP-Rule" id="MF_00299"/>
    </source>
</evidence>
<dbReference type="AlphaFoldDB" id="A0A0R2CUF2"/>
<dbReference type="PANTHER" id="PTHR12684:SF2">
    <property type="entry name" value="TRNA 2'-PHOSPHOTRANSFERASE 1"/>
    <property type="match status" value="1"/>
</dbReference>
<keyword evidence="7" id="KW-1185">Reference proteome</keyword>
<sequence>MKRSLTFISKKMSYALRHNPEKYGLTLDEYGYTDVAQFLQALNRMHHFTPRLKLADLEKVIAQSDKQRFEIRNGKICALYGHSIPGIIKRRAAVPPAILYHGTARRFLASIKREGLLPMSRQYVHLSTDVATAKQVGLRRDSQPVILTIATEKAQAAGIQFFVGNDQVWLCSEVPPQYLQVKA</sequence>
<dbReference type="Gene3D" id="3.20.170.30">
    <property type="match status" value="1"/>
</dbReference>
<dbReference type="HAMAP" id="MF_00299">
    <property type="entry name" value="KptA"/>
    <property type="match status" value="1"/>
</dbReference>
<dbReference type="Pfam" id="PF01885">
    <property type="entry name" value="PTS_2-RNA"/>
    <property type="match status" value="1"/>
</dbReference>
<dbReference type="GO" id="GO:0003950">
    <property type="term" value="F:NAD+ poly-ADP-ribosyltransferase activity"/>
    <property type="evidence" value="ECO:0007669"/>
    <property type="project" value="InterPro"/>
</dbReference>
<dbReference type="Proteomes" id="UP000051638">
    <property type="component" value="Unassembled WGS sequence"/>
</dbReference>
<dbReference type="EMBL" id="AYYI01000068">
    <property type="protein sequence ID" value="KRM95425.1"/>
    <property type="molecule type" value="Genomic_DNA"/>
</dbReference>
<dbReference type="InterPro" id="IPR002745">
    <property type="entry name" value="Ptrans_KptA/Tpt1"/>
</dbReference>
<comment type="caution">
    <text evidence="6">The sequence shown here is derived from an EMBL/GenBank/DDBJ whole genome shotgun (WGS) entry which is preliminary data.</text>
</comment>
<keyword evidence="2 5" id="KW-0808">Transferase</keyword>
<dbReference type="InterPro" id="IPR022928">
    <property type="entry name" value="RNA_2'-PTrans_KptA"/>
</dbReference>
<reference evidence="6 7" key="1">
    <citation type="journal article" date="2015" name="Genome Announc.">
        <title>Expanding the biotechnology potential of lactobacilli through comparative genomics of 213 strains and associated genera.</title>
        <authorList>
            <person name="Sun Z."/>
            <person name="Harris H.M."/>
            <person name="McCann A."/>
            <person name="Guo C."/>
            <person name="Argimon S."/>
            <person name="Zhang W."/>
            <person name="Yang X."/>
            <person name="Jeffery I.B."/>
            <person name="Cooney J.C."/>
            <person name="Kagawa T.F."/>
            <person name="Liu W."/>
            <person name="Song Y."/>
            <person name="Salvetti E."/>
            <person name="Wrobel A."/>
            <person name="Rasinkangas P."/>
            <person name="Parkhill J."/>
            <person name="Rea M.C."/>
            <person name="O'Sullivan O."/>
            <person name="Ritari J."/>
            <person name="Douillard F.P."/>
            <person name="Paul Ross R."/>
            <person name="Yang R."/>
            <person name="Briner A.E."/>
            <person name="Felis G.E."/>
            <person name="de Vos W.M."/>
            <person name="Barrangou R."/>
            <person name="Klaenhammer T.R."/>
            <person name="Caufield P.W."/>
            <person name="Cui Y."/>
            <person name="Zhang H."/>
            <person name="O'Toole P.W."/>
        </authorList>
    </citation>
    <scope>NUCLEOTIDE SEQUENCE [LARGE SCALE GENOMIC DNA]</scope>
    <source>
        <strain evidence="6 7">DSM 20253</strain>
    </source>
</reference>
<dbReference type="OrthoDB" id="4537997at2"/>
<dbReference type="GO" id="GO:0006388">
    <property type="term" value="P:tRNA splicing, via endonucleolytic cleavage and ligation"/>
    <property type="evidence" value="ECO:0007669"/>
    <property type="project" value="UniProtKB-UniRule"/>
</dbReference>
<evidence type="ECO:0000256" key="2">
    <source>
        <dbReference type="ARBA" id="ARBA00022679"/>
    </source>
</evidence>
<proteinExistence type="inferred from homology"/>
<dbReference type="PATRIC" id="fig|1423796.3.peg.2128"/>
<name>A0A0R2CUF2_9LACO</name>
<evidence type="ECO:0000313" key="7">
    <source>
        <dbReference type="Proteomes" id="UP000051638"/>
    </source>
</evidence>
<dbReference type="PANTHER" id="PTHR12684">
    <property type="entry name" value="PUTATIVE PHOSPHOTRANSFERASE"/>
    <property type="match status" value="1"/>
</dbReference>
<comment type="function">
    <text evidence="4 5">Removes the 2'-phosphate from RNA via an intermediate in which the phosphate is ADP-ribosylated by NAD followed by a presumed transesterification to release the RNA and generate ADP-ribose 1''-2''-cyclic phosphate (APPR&gt;P). May function as an ADP-ribosylase.</text>
</comment>
<gene>
    <name evidence="5" type="primary">kptA</name>
    <name evidence="6" type="ORF">FC24_GL002099</name>
</gene>
<dbReference type="Gene3D" id="1.10.10.970">
    <property type="entry name" value="RNA 2'-phosphotransferase, Tpt1/KptA family, N-terminal domain"/>
    <property type="match status" value="1"/>
</dbReference>
<dbReference type="SUPFAM" id="SSF56399">
    <property type="entry name" value="ADP-ribosylation"/>
    <property type="match status" value="1"/>
</dbReference>